<keyword evidence="2" id="KW-1185">Reference proteome</keyword>
<dbReference type="EMBL" id="GG662720">
    <property type="protein sequence ID" value="EAR86492.1"/>
    <property type="molecule type" value="Genomic_DNA"/>
</dbReference>
<reference evidence="2" key="1">
    <citation type="journal article" date="2006" name="PLoS Biol.">
        <title>Macronuclear genome sequence of the ciliate Tetrahymena thermophila, a model eukaryote.</title>
        <authorList>
            <person name="Eisen J.A."/>
            <person name="Coyne R.S."/>
            <person name="Wu M."/>
            <person name="Wu D."/>
            <person name="Thiagarajan M."/>
            <person name="Wortman J.R."/>
            <person name="Badger J.H."/>
            <person name="Ren Q."/>
            <person name="Amedeo P."/>
            <person name="Jones K.M."/>
            <person name="Tallon L.J."/>
            <person name="Delcher A.L."/>
            <person name="Salzberg S.L."/>
            <person name="Silva J.C."/>
            <person name="Haas B.J."/>
            <person name="Majoros W.H."/>
            <person name="Farzad M."/>
            <person name="Carlton J.M."/>
            <person name="Smith R.K. Jr."/>
            <person name="Garg J."/>
            <person name="Pearlman R.E."/>
            <person name="Karrer K.M."/>
            <person name="Sun L."/>
            <person name="Manning G."/>
            <person name="Elde N.C."/>
            <person name="Turkewitz A.P."/>
            <person name="Asai D.J."/>
            <person name="Wilkes D.E."/>
            <person name="Wang Y."/>
            <person name="Cai H."/>
            <person name="Collins K."/>
            <person name="Stewart B.A."/>
            <person name="Lee S.R."/>
            <person name="Wilamowska K."/>
            <person name="Weinberg Z."/>
            <person name="Ruzzo W.L."/>
            <person name="Wloga D."/>
            <person name="Gaertig J."/>
            <person name="Frankel J."/>
            <person name="Tsao C.-C."/>
            <person name="Gorovsky M.A."/>
            <person name="Keeling P.J."/>
            <person name="Waller R.F."/>
            <person name="Patron N.J."/>
            <person name="Cherry J.M."/>
            <person name="Stover N.A."/>
            <person name="Krieger C.J."/>
            <person name="del Toro C."/>
            <person name="Ryder H.F."/>
            <person name="Williamson S.C."/>
            <person name="Barbeau R.A."/>
            <person name="Hamilton E.P."/>
            <person name="Orias E."/>
        </authorList>
    </citation>
    <scope>NUCLEOTIDE SEQUENCE [LARGE SCALE GENOMIC DNA]</scope>
    <source>
        <strain evidence="2">SB210</strain>
    </source>
</reference>
<dbReference type="GeneID" id="7833565"/>
<evidence type="ECO:0000313" key="2">
    <source>
        <dbReference type="Proteomes" id="UP000009168"/>
    </source>
</evidence>
<dbReference type="KEGG" id="tet:TTHERM_00028890"/>
<dbReference type="InParanoid" id="Q22MY5"/>
<accession>Q22MY5</accession>
<dbReference type="RefSeq" id="XP_976885.1">
    <property type="nucleotide sequence ID" value="XM_971792.3"/>
</dbReference>
<dbReference type="HOGENOM" id="CLU_1581716_0_0_1"/>
<evidence type="ECO:0000313" key="1">
    <source>
        <dbReference type="EMBL" id="EAR86492.1"/>
    </source>
</evidence>
<dbReference type="Proteomes" id="UP000009168">
    <property type="component" value="Unassembled WGS sequence"/>
</dbReference>
<name>Q22MY5_TETTS</name>
<sequence length="169" mass="20178">MSTVRGRRGSRVIVTANPSKIVRDRSSSDEVEIVSSNPIERYNHFIRQYNKDCNKVNCYTLKELPLIDLEGEATQREIDNFIRVFQSNHSQVQYNRCYERMVKTIECQNKDQYFQYIMIEDFAFDGESGNCLKMKKVMQYTQRWLEKNNKAFDTITHFVKQQKERQIHS</sequence>
<gene>
    <name evidence="1" type="ORF">TTHERM_00028890</name>
</gene>
<organism evidence="1 2">
    <name type="scientific">Tetrahymena thermophila (strain SB210)</name>
    <dbReference type="NCBI Taxonomy" id="312017"/>
    <lineage>
        <taxon>Eukaryota</taxon>
        <taxon>Sar</taxon>
        <taxon>Alveolata</taxon>
        <taxon>Ciliophora</taxon>
        <taxon>Intramacronucleata</taxon>
        <taxon>Oligohymenophorea</taxon>
        <taxon>Hymenostomatida</taxon>
        <taxon>Tetrahymenina</taxon>
        <taxon>Tetrahymenidae</taxon>
        <taxon>Tetrahymena</taxon>
    </lineage>
</organism>
<dbReference type="AlphaFoldDB" id="Q22MY5"/>
<proteinExistence type="predicted"/>
<protein>
    <submittedName>
        <fullName evidence="1">Uncharacterized protein</fullName>
    </submittedName>
</protein>